<protein>
    <recommendedName>
        <fullName evidence="4">Streptogrisin C</fullName>
    </recommendedName>
</protein>
<dbReference type="Proteomes" id="UP001144313">
    <property type="component" value="Unassembled WGS sequence"/>
</dbReference>
<dbReference type="EMBL" id="BSDT01000001">
    <property type="protein sequence ID" value="GLI44063.1"/>
    <property type="molecule type" value="Genomic_DNA"/>
</dbReference>
<comment type="caution">
    <text evidence="2">The sequence shown here is derived from an EMBL/GenBank/DDBJ whole genome shotgun (WGS) entry which is preliminary data.</text>
</comment>
<reference evidence="2" key="1">
    <citation type="submission" date="2022-12" db="EMBL/GenBank/DDBJ databases">
        <title>Reference genome sequencing for broad-spectrum identification of bacterial and archaeal isolates by mass spectrometry.</title>
        <authorList>
            <person name="Sekiguchi Y."/>
            <person name="Tourlousse D.M."/>
        </authorList>
    </citation>
    <scope>NUCLEOTIDE SEQUENCE</scope>
    <source>
        <strain evidence="2">LLR39Z86</strain>
    </source>
</reference>
<dbReference type="AlphaFoldDB" id="A0A9W6GCB2"/>
<gene>
    <name evidence="2" type="ORF">GALLR39Z86_39130</name>
</gene>
<name>A0A9W6GCB2_9ACTN</name>
<evidence type="ECO:0000313" key="3">
    <source>
        <dbReference type="Proteomes" id="UP001144313"/>
    </source>
</evidence>
<organism evidence="2 3">
    <name type="scientific">Glycomyces algeriensis</name>
    <dbReference type="NCBI Taxonomy" id="256037"/>
    <lineage>
        <taxon>Bacteria</taxon>
        <taxon>Bacillati</taxon>
        <taxon>Actinomycetota</taxon>
        <taxon>Actinomycetes</taxon>
        <taxon>Glycomycetales</taxon>
        <taxon>Glycomycetaceae</taxon>
        <taxon>Glycomyces</taxon>
    </lineage>
</organism>
<dbReference type="Gene3D" id="2.40.10.10">
    <property type="entry name" value="Trypsin-like serine proteases"/>
    <property type="match status" value="2"/>
</dbReference>
<feature type="chain" id="PRO_5040996686" description="Streptogrisin C" evidence="1">
    <location>
        <begin position="28"/>
        <end position="402"/>
    </location>
</feature>
<evidence type="ECO:0000313" key="2">
    <source>
        <dbReference type="EMBL" id="GLI44063.1"/>
    </source>
</evidence>
<keyword evidence="3" id="KW-1185">Reference proteome</keyword>
<dbReference type="InterPro" id="IPR043504">
    <property type="entry name" value="Peptidase_S1_PA_chymotrypsin"/>
</dbReference>
<evidence type="ECO:0000256" key="1">
    <source>
        <dbReference type="SAM" id="SignalP"/>
    </source>
</evidence>
<keyword evidence="1" id="KW-0732">Signal</keyword>
<proteinExistence type="predicted"/>
<dbReference type="RefSeq" id="WP_270114760.1">
    <property type="nucleotide sequence ID" value="NZ_BAAAOL010000007.1"/>
</dbReference>
<accession>A0A9W6GCB2</accession>
<sequence length="402" mass="43344">MKHPIARRVLIAFVAPLLLLASPAAGAAQEDDHEPEEGYQTPAESLRYDLGKTAEAHGWTFEQAEAQYRVTEAIGDIAAAIASERPEVFVGTAVSDAPGGTPTLYIKGGADEFVQRVVRASGQDVIIADHQPFSYLELKGRNERLTRELIALGYEDLSSGFDITDGTITAHLAAQPGLSSDPGEIRERLAEEFHRDVALAVVDGLGNTTQHSYGGMAGYKDGTPWCTMGWTVESPFGATGVTTAGHCDGVDQAWAPGHGLINLNWRNQHRGAFGDVEWHATPGQAELAEFYVDPWARRDTLSVEPWYGFTVGESICVFGQFTKTRECGADVDGPSWSCTLDGILTEDLVRMDSKVTEGGDSGAGWSWINRAYGSHVGLCYGQSVFTKAGNFQNAIGVSVMRQ</sequence>
<feature type="signal peptide" evidence="1">
    <location>
        <begin position="1"/>
        <end position="27"/>
    </location>
</feature>
<evidence type="ECO:0008006" key="4">
    <source>
        <dbReference type="Google" id="ProtNLM"/>
    </source>
</evidence>